<dbReference type="PANTHER" id="PTHR43215">
    <property type="entry name" value="RADIAL SPOKE HEAD 1 HOMOLOG"/>
    <property type="match status" value="1"/>
</dbReference>
<evidence type="ECO:0000256" key="1">
    <source>
        <dbReference type="ARBA" id="ARBA00022737"/>
    </source>
</evidence>
<dbReference type="GO" id="GO:0008233">
    <property type="term" value="F:peptidase activity"/>
    <property type="evidence" value="ECO:0007669"/>
    <property type="project" value="InterPro"/>
</dbReference>
<dbReference type="InterPro" id="IPR003409">
    <property type="entry name" value="MORN"/>
</dbReference>
<dbReference type="SUPFAM" id="SSF82185">
    <property type="entry name" value="Histone H3 K4-specific methyltransferase SET7/9 N-terminal domain"/>
    <property type="match status" value="2"/>
</dbReference>
<proteinExistence type="predicted"/>
<keyword evidence="4" id="KW-1185">Reference proteome</keyword>
<dbReference type="Pfam" id="PF02493">
    <property type="entry name" value="MORN"/>
    <property type="match status" value="5"/>
</dbReference>
<dbReference type="Pfam" id="PF01650">
    <property type="entry name" value="Peptidase_C13"/>
    <property type="match status" value="1"/>
</dbReference>
<dbReference type="KEGG" id="mthd:A3224_00755"/>
<dbReference type="InterPro" id="IPR001096">
    <property type="entry name" value="Peptidase_C13"/>
</dbReference>
<keyword evidence="2" id="KW-0732">Signal</keyword>
<dbReference type="PANTHER" id="PTHR43215:SF14">
    <property type="entry name" value="RADIAL SPOKE HEAD 1 HOMOLOG"/>
    <property type="match status" value="1"/>
</dbReference>
<name>A0A143HQG7_MICTH</name>
<sequence length="500" mass="55734">MVLNMYRFTFTLPLLLLCTLVGCEPHPFAGGTALPDGSVYSGGMENGLFHGHGKLTWPDGRTYTGEFHRGRISGLGKFDYGDGCIYEGAFRNGELHGEGRYACEENIWEGDFEQGEIRRGTVSWDNGETYTGEFQDWQPHGRGLLTTAEGTEYEGRFENGLPVNGSYRDRLGYSYRGGFEYFQYAGEGELIQPDGTMVRANFEYGEANGEGVLILPDGTGELQEQKGFFVSGRYYPSEQAWRQSEQDQRSAVEARLYSEAERLQAQFSALAPQRPGVRDVYLLAVGGDGTSPVFAKEVEWVTERLGTVFDIEQRQIKLSNGGGDKYPLATRTSIRESLKALDRIMDPEEDLLLLHLVSHGDENGDFLLAEAKVQLNDLSVADAKQWLDALEVRHQWIVVSACYSGLWKEALAGPERTIFTSAAPDRTSFGCSDDSERTWFSAALYGDALDTGVNDPAAWFAAAKQRVMEMEKEQGIEEDAYSLPQLALGREFLSWWNSPN</sequence>
<evidence type="ECO:0000313" key="4">
    <source>
        <dbReference type="Proteomes" id="UP000076077"/>
    </source>
</evidence>
<reference evidence="4" key="1">
    <citation type="submission" date="2016-03" db="EMBL/GenBank/DDBJ databases">
        <authorList>
            <person name="Lee Y.-S."/>
            <person name="Choi Y.-L."/>
        </authorList>
    </citation>
    <scope>NUCLEOTIDE SEQUENCE [LARGE SCALE GENOMIC DNA]</scope>
    <source>
        <strain evidence="4">DAU221</strain>
    </source>
</reference>
<evidence type="ECO:0000313" key="3">
    <source>
        <dbReference type="EMBL" id="AMX03975.1"/>
    </source>
</evidence>
<dbReference type="AlphaFoldDB" id="A0A143HQG7"/>
<accession>A0A143HQG7</accession>
<dbReference type="OrthoDB" id="345222at2"/>
<dbReference type="PROSITE" id="PS51257">
    <property type="entry name" value="PROKAR_LIPOPROTEIN"/>
    <property type="match status" value="1"/>
</dbReference>
<evidence type="ECO:0008006" key="5">
    <source>
        <dbReference type="Google" id="ProtNLM"/>
    </source>
</evidence>
<dbReference type="SMART" id="SM00698">
    <property type="entry name" value="MORN"/>
    <property type="match status" value="4"/>
</dbReference>
<dbReference type="Proteomes" id="UP000076077">
    <property type="component" value="Chromosome"/>
</dbReference>
<organism evidence="3 4">
    <name type="scientific">Microbulbifer thermotolerans</name>
    <dbReference type="NCBI Taxonomy" id="252514"/>
    <lineage>
        <taxon>Bacteria</taxon>
        <taxon>Pseudomonadati</taxon>
        <taxon>Pseudomonadota</taxon>
        <taxon>Gammaproteobacteria</taxon>
        <taxon>Cellvibrionales</taxon>
        <taxon>Microbulbiferaceae</taxon>
        <taxon>Microbulbifer</taxon>
    </lineage>
</organism>
<dbReference type="Gene3D" id="3.40.50.1460">
    <property type="match status" value="1"/>
</dbReference>
<evidence type="ECO:0000256" key="2">
    <source>
        <dbReference type="SAM" id="SignalP"/>
    </source>
</evidence>
<keyword evidence="1" id="KW-0677">Repeat</keyword>
<dbReference type="EMBL" id="CP014864">
    <property type="protein sequence ID" value="AMX03975.1"/>
    <property type="molecule type" value="Genomic_DNA"/>
</dbReference>
<dbReference type="STRING" id="252514.A3224_00755"/>
<dbReference type="Gene3D" id="2.20.110.10">
    <property type="entry name" value="Histone H3 K4-specific methyltransferase SET7/9 N-terminal domain"/>
    <property type="match status" value="3"/>
</dbReference>
<feature type="signal peptide" evidence="2">
    <location>
        <begin position="1"/>
        <end position="29"/>
    </location>
</feature>
<gene>
    <name evidence="3" type="ORF">A3224_00755</name>
</gene>
<protein>
    <recommendedName>
        <fullName evidence="5">Peptidase C13</fullName>
    </recommendedName>
</protein>
<dbReference type="GO" id="GO:0006508">
    <property type="term" value="P:proteolysis"/>
    <property type="evidence" value="ECO:0007669"/>
    <property type="project" value="InterPro"/>
</dbReference>
<feature type="chain" id="PRO_5007509726" description="Peptidase C13" evidence="2">
    <location>
        <begin position="30"/>
        <end position="500"/>
    </location>
</feature>